<dbReference type="Pfam" id="PF19054">
    <property type="entry name" value="DUF5753"/>
    <property type="match status" value="1"/>
</dbReference>
<proteinExistence type="predicted"/>
<accession>A0A1J7BWT4</accession>
<organism evidence="2 3">
    <name type="scientific">Mangrovactinospora gilvigrisea</name>
    <dbReference type="NCBI Taxonomy" id="1428644"/>
    <lineage>
        <taxon>Bacteria</taxon>
        <taxon>Bacillati</taxon>
        <taxon>Actinomycetota</taxon>
        <taxon>Actinomycetes</taxon>
        <taxon>Kitasatosporales</taxon>
        <taxon>Streptomycetaceae</taxon>
        <taxon>Mangrovactinospora</taxon>
    </lineage>
</organism>
<evidence type="ECO:0000313" key="3">
    <source>
        <dbReference type="Proteomes" id="UP000243342"/>
    </source>
</evidence>
<dbReference type="Gene3D" id="1.10.260.40">
    <property type="entry name" value="lambda repressor-like DNA-binding domains"/>
    <property type="match status" value="1"/>
</dbReference>
<dbReference type="SUPFAM" id="SSF47413">
    <property type="entry name" value="lambda repressor-like DNA-binding domains"/>
    <property type="match status" value="1"/>
</dbReference>
<comment type="caution">
    <text evidence="2">The sequence shown here is derived from an EMBL/GenBank/DDBJ whole genome shotgun (WGS) entry which is preliminary data.</text>
</comment>
<evidence type="ECO:0000313" key="2">
    <source>
        <dbReference type="EMBL" id="OIV37929.1"/>
    </source>
</evidence>
<reference evidence="2 3" key="1">
    <citation type="submission" date="2016-10" db="EMBL/GenBank/DDBJ databases">
        <title>Genome sequence of Streptomyces gilvigriseus MUSC 26.</title>
        <authorList>
            <person name="Lee L.-H."/>
            <person name="Ser H.-L."/>
        </authorList>
    </citation>
    <scope>NUCLEOTIDE SEQUENCE [LARGE SCALE GENOMIC DNA]</scope>
    <source>
        <strain evidence="2 3">MUSC 26</strain>
    </source>
</reference>
<dbReference type="Pfam" id="PF13560">
    <property type="entry name" value="HTH_31"/>
    <property type="match status" value="1"/>
</dbReference>
<dbReference type="Proteomes" id="UP000243342">
    <property type="component" value="Unassembled WGS sequence"/>
</dbReference>
<sequence>MLGLELRRLREAAGISAETAGETIRASPAKISRMERGRVSFKLRDVDDLLALYGLTDPADRAPLMEVAREANSPGWWQKYSDLLPNWFQMHLGLEGAAARLRTYQVQFVPGLLQTADYARAVVLLEHVDAADEELQRRVDFRIERQRLLDQEEPPMLWAVVDEAALARPLGSAAVMRRQLEHLVEAAERPNVTLQVIPFRRGGHAAAGGPFTVIRFDEPELADVVYLEQLTSALYLDKPADVARYSQVMDRLCQTADPWQDTPDTLRRIARELDR</sequence>
<dbReference type="InterPro" id="IPR010982">
    <property type="entry name" value="Lambda_DNA-bd_dom_sf"/>
</dbReference>
<dbReference type="EMBL" id="MLCF01000041">
    <property type="protein sequence ID" value="OIV37929.1"/>
    <property type="molecule type" value="Genomic_DNA"/>
</dbReference>
<evidence type="ECO:0000259" key="1">
    <source>
        <dbReference type="PROSITE" id="PS50943"/>
    </source>
</evidence>
<dbReference type="InterPro" id="IPR043917">
    <property type="entry name" value="DUF5753"/>
</dbReference>
<dbReference type="SMART" id="SM00530">
    <property type="entry name" value="HTH_XRE"/>
    <property type="match status" value="1"/>
</dbReference>
<keyword evidence="3" id="KW-1185">Reference proteome</keyword>
<dbReference type="CDD" id="cd00093">
    <property type="entry name" value="HTH_XRE"/>
    <property type="match status" value="1"/>
</dbReference>
<dbReference type="InterPro" id="IPR001387">
    <property type="entry name" value="Cro/C1-type_HTH"/>
</dbReference>
<dbReference type="PROSITE" id="PS50943">
    <property type="entry name" value="HTH_CROC1"/>
    <property type="match status" value="1"/>
</dbReference>
<protein>
    <submittedName>
        <fullName evidence="2">Transcriptional regulator</fullName>
    </submittedName>
</protein>
<dbReference type="STRING" id="1428644.BIV57_08555"/>
<dbReference type="AlphaFoldDB" id="A0A1J7BWT4"/>
<name>A0A1J7BWT4_9ACTN</name>
<dbReference type="GO" id="GO:0003677">
    <property type="term" value="F:DNA binding"/>
    <property type="evidence" value="ECO:0007669"/>
    <property type="project" value="InterPro"/>
</dbReference>
<gene>
    <name evidence="2" type="ORF">BIV57_08555</name>
</gene>
<feature type="domain" description="HTH cro/C1-type" evidence="1">
    <location>
        <begin position="6"/>
        <end position="61"/>
    </location>
</feature>